<dbReference type="STRING" id="266265.Bxe_C1169"/>
<gene>
    <name evidence="1" type="ORF">Bxe_C1169</name>
</gene>
<sequence>MTLAPNSLRAAAKPRPVHGTLIGMIVLDTGFARLPGDVAHAATWDFPVQFRVVRGVRPRDVIERDPAQSLGAFYAAIDDLVATGVRAIATSCGFLAAVHPELRAYSPVPFASSSLMQIPLVLSLLPQGRTVGVLVSDKASITDRHFLNVGAPLGLPLGELPYDGPIRTGMRENRMHVDAAAQERDALDATARMLSGHPGIGAIISECANLPPYAAAMEREFGLPVYDAVTLVNWLQAGLAPLHFAARGRSRPA</sequence>
<dbReference type="Proteomes" id="UP000001817">
    <property type="component" value="Chromosome 3"/>
</dbReference>
<dbReference type="EMBL" id="CP000272">
    <property type="protein sequence ID" value="ABE37033.1"/>
    <property type="molecule type" value="Genomic_DNA"/>
</dbReference>
<dbReference type="AlphaFoldDB" id="Q13FV6"/>
<accession>Q13FV6</accession>
<reference evidence="1 2" key="1">
    <citation type="journal article" date="2006" name="Proc. Natl. Acad. Sci. U.S.A.">
        <title>Burkholderia xenovorans LB400 harbors a multi-replicon, 9.73-Mbp genome shaped for versatility.</title>
        <authorList>
            <person name="Chain P.S."/>
            <person name="Denef V.J."/>
            <person name="Konstantinidis K.T."/>
            <person name="Vergez L.M."/>
            <person name="Agullo L."/>
            <person name="Reyes V.L."/>
            <person name="Hauser L."/>
            <person name="Cordova M."/>
            <person name="Gomez L."/>
            <person name="Gonzalez M."/>
            <person name="Land M."/>
            <person name="Lao V."/>
            <person name="Larimer F."/>
            <person name="LiPuma J.J."/>
            <person name="Mahenthiralingam E."/>
            <person name="Malfatti S.A."/>
            <person name="Marx C.J."/>
            <person name="Parnell J.J."/>
            <person name="Ramette A."/>
            <person name="Richardson P."/>
            <person name="Seeger M."/>
            <person name="Smith D."/>
            <person name="Spilker T."/>
            <person name="Sul W.J."/>
            <person name="Tsoi T.V."/>
            <person name="Ulrich L.E."/>
            <person name="Zhulin I.B."/>
            <person name="Tiedje J.M."/>
        </authorList>
    </citation>
    <scope>NUCLEOTIDE SEQUENCE [LARGE SCALE GENOMIC DNA]</scope>
    <source>
        <strain evidence="1 2">LB400</strain>
    </source>
</reference>
<keyword evidence="2" id="KW-1185">Reference proteome</keyword>
<dbReference type="GO" id="GO:0047661">
    <property type="term" value="F:amino-acid racemase activity"/>
    <property type="evidence" value="ECO:0007669"/>
    <property type="project" value="InterPro"/>
</dbReference>
<proteinExistence type="predicted"/>
<evidence type="ECO:0000313" key="2">
    <source>
        <dbReference type="Proteomes" id="UP000001817"/>
    </source>
</evidence>
<dbReference type="InterPro" id="IPR015942">
    <property type="entry name" value="Asp/Glu/hydantoin_racemase"/>
</dbReference>
<dbReference type="KEGG" id="bxe:Bxe_C1169"/>
<dbReference type="PATRIC" id="fig|266265.5.peg.8918"/>
<protein>
    <recommendedName>
        <fullName evidence="3">Aspartate/glutamate racemase family protein</fullName>
    </recommendedName>
</protein>
<dbReference type="NCBIfam" id="NF005679">
    <property type="entry name" value="PRK07475.1"/>
    <property type="match status" value="1"/>
</dbReference>
<dbReference type="RefSeq" id="WP_011494280.1">
    <property type="nucleotide sequence ID" value="NC_007953.1"/>
</dbReference>
<dbReference type="OrthoDB" id="5465390at2"/>
<evidence type="ECO:0000313" key="1">
    <source>
        <dbReference type="EMBL" id="ABE37033.1"/>
    </source>
</evidence>
<organism evidence="1 2">
    <name type="scientific">Paraburkholderia xenovorans (strain LB400)</name>
    <dbReference type="NCBI Taxonomy" id="266265"/>
    <lineage>
        <taxon>Bacteria</taxon>
        <taxon>Pseudomonadati</taxon>
        <taxon>Pseudomonadota</taxon>
        <taxon>Betaproteobacteria</taxon>
        <taxon>Burkholderiales</taxon>
        <taxon>Burkholderiaceae</taxon>
        <taxon>Paraburkholderia</taxon>
    </lineage>
</organism>
<evidence type="ECO:0008006" key="3">
    <source>
        <dbReference type="Google" id="ProtNLM"/>
    </source>
</evidence>
<dbReference type="eggNOG" id="COG1794">
    <property type="taxonomic scope" value="Bacteria"/>
</dbReference>
<dbReference type="Pfam" id="PF01177">
    <property type="entry name" value="Asp_Glu_race"/>
    <property type="match status" value="1"/>
</dbReference>
<name>Q13FV6_PARXL</name>